<evidence type="ECO:0000313" key="3">
    <source>
        <dbReference type="Proteomes" id="UP001595945"/>
    </source>
</evidence>
<evidence type="ECO:0008006" key="4">
    <source>
        <dbReference type="Google" id="ProtNLM"/>
    </source>
</evidence>
<feature type="transmembrane region" description="Helical" evidence="1">
    <location>
        <begin position="291"/>
        <end position="311"/>
    </location>
</feature>
<keyword evidence="1" id="KW-1133">Transmembrane helix</keyword>
<organism evidence="2 3">
    <name type="scientific">Halorussus aquaticus</name>
    <dbReference type="NCBI Taxonomy" id="2953748"/>
    <lineage>
        <taxon>Archaea</taxon>
        <taxon>Methanobacteriati</taxon>
        <taxon>Methanobacteriota</taxon>
        <taxon>Stenosarchaea group</taxon>
        <taxon>Halobacteria</taxon>
        <taxon>Halobacteriales</taxon>
        <taxon>Haladaptataceae</taxon>
        <taxon>Halorussus</taxon>
    </lineage>
</organism>
<dbReference type="GeneID" id="73043642"/>
<feature type="transmembrane region" description="Helical" evidence="1">
    <location>
        <begin position="220"/>
        <end position="241"/>
    </location>
</feature>
<reference evidence="2 3" key="1">
    <citation type="journal article" date="2019" name="Int. J. Syst. Evol. Microbiol.">
        <title>The Global Catalogue of Microorganisms (GCM) 10K type strain sequencing project: providing services to taxonomists for standard genome sequencing and annotation.</title>
        <authorList>
            <consortium name="The Broad Institute Genomics Platform"/>
            <consortium name="The Broad Institute Genome Sequencing Center for Infectious Disease"/>
            <person name="Wu L."/>
            <person name="Ma J."/>
        </authorList>
    </citation>
    <scope>NUCLEOTIDE SEQUENCE [LARGE SCALE GENOMIC DNA]</scope>
    <source>
        <strain evidence="2 3">XZYJ18</strain>
    </source>
</reference>
<accession>A0ABD5Q4J8</accession>
<evidence type="ECO:0000256" key="1">
    <source>
        <dbReference type="SAM" id="Phobius"/>
    </source>
</evidence>
<keyword evidence="1" id="KW-0812">Transmembrane</keyword>
<feature type="transmembrane region" description="Helical" evidence="1">
    <location>
        <begin position="354"/>
        <end position="375"/>
    </location>
</feature>
<keyword evidence="1" id="KW-0472">Membrane</keyword>
<keyword evidence="3" id="KW-1185">Reference proteome</keyword>
<name>A0ABD5Q4J8_9EURY</name>
<dbReference type="EMBL" id="JBHSHT010000002">
    <property type="protein sequence ID" value="MFC4825637.1"/>
    <property type="molecule type" value="Genomic_DNA"/>
</dbReference>
<proteinExistence type="predicted"/>
<feature type="transmembrane region" description="Helical" evidence="1">
    <location>
        <begin position="261"/>
        <end position="284"/>
    </location>
</feature>
<dbReference type="AlphaFoldDB" id="A0ABD5Q4J8"/>
<gene>
    <name evidence="2" type="ORF">ACFO9K_15370</name>
</gene>
<protein>
    <recommendedName>
        <fullName evidence="4">RING-type E3 ubiquitin transferase</fullName>
    </recommendedName>
</protein>
<dbReference type="RefSeq" id="WP_254268715.1">
    <property type="nucleotide sequence ID" value="NZ_CP100400.1"/>
</dbReference>
<dbReference type="Proteomes" id="UP001595945">
    <property type="component" value="Unassembled WGS sequence"/>
</dbReference>
<feature type="transmembrane region" description="Helical" evidence="1">
    <location>
        <begin position="6"/>
        <end position="28"/>
    </location>
</feature>
<feature type="transmembrane region" description="Helical" evidence="1">
    <location>
        <begin position="575"/>
        <end position="595"/>
    </location>
</feature>
<evidence type="ECO:0000313" key="2">
    <source>
        <dbReference type="EMBL" id="MFC4825637.1"/>
    </source>
</evidence>
<comment type="caution">
    <text evidence="2">The sequence shown here is derived from an EMBL/GenBank/DDBJ whole genome shotgun (WGS) entry which is preliminary data.</text>
</comment>
<sequence>MNLLDFAAFGALVLGCVWLSTMGLSRAFREFRIHNHIRTNEVTSSQTLPTTDPPHEIEGVAREHDETVTTPFTGTECLAYTYEIRRSENSTFHVVDEGGEAVPFVVEDEEGRVLVEAPDADFKLDTDYAEVVGRFSETPDDVREQVMKTPEQNRPDLSAVPSTKPGKLIERRLETGDETYVYGSGTPAAREGLTARLGSDGAPMFLVGDESESTTAMRTLGVGSAYLLGGLFFLVGIWAMVDFSLPSFLHFPLVFTLRSVLLAVFSLGLGAVDLVARILLAYLFVHLIQRVLGGSWIGFVVGASGLGLFAWKFRNHYAIQNFFWRPPVLWPAVHEQYLAPTIAKVLGPSGTVPWVAVGGTFLGVGITVGILFTAYGQYARGRRIQAGSVQNVASVAESDSPDEVRGVVERHEEVLTAPISGTECVAYGLEAAENPADEEPSPRKFSDTHAVAFAVKDESGRLLVDDENPKLYLQQTAKRDFEPDEYVPGTIRTRNASMSDGTEIPGQAPDDGLRIVESCLEPGTNVFARGYRKDVDDDIDSVGRFVQSGGYTLLLSDVDNAKLAAHFVGVARRKAVLALVVLGIVIFGLYTGGYLV</sequence>